<dbReference type="PANTHER" id="PTHR43342:SF2">
    <property type="entry name" value="POTENTIAL NAD-REDUCING HYDROGENASE SUBUNIT"/>
    <property type="match status" value="1"/>
</dbReference>
<proteinExistence type="inferred from homology"/>
<evidence type="ECO:0000256" key="4">
    <source>
        <dbReference type="ARBA" id="ARBA00023004"/>
    </source>
</evidence>
<dbReference type="GO" id="GO:0051537">
    <property type="term" value="F:2 iron, 2 sulfur cluster binding"/>
    <property type="evidence" value="ECO:0007669"/>
    <property type="project" value="UniProtKB-KW"/>
</dbReference>
<dbReference type="KEGG" id="mend:L6E24_05890"/>
<dbReference type="InterPro" id="IPR042128">
    <property type="entry name" value="NuoE_dom"/>
</dbReference>
<organism evidence="7 8">
    <name type="scientific">Methanoplanus endosymbiosus</name>
    <dbReference type="NCBI Taxonomy" id="33865"/>
    <lineage>
        <taxon>Archaea</taxon>
        <taxon>Methanobacteriati</taxon>
        <taxon>Methanobacteriota</taxon>
        <taxon>Stenosarchaea group</taxon>
        <taxon>Methanomicrobia</taxon>
        <taxon>Methanomicrobiales</taxon>
        <taxon>Methanomicrobiaceae</taxon>
        <taxon>Methanoplanus</taxon>
    </lineage>
</organism>
<comment type="similarity">
    <text evidence="1">Belongs to the complex I 24 kDa subunit family.</text>
</comment>
<dbReference type="Gene3D" id="3.40.30.10">
    <property type="entry name" value="Glutaredoxin"/>
    <property type="match status" value="1"/>
</dbReference>
<dbReference type="InterPro" id="IPR002023">
    <property type="entry name" value="NuoE-like"/>
</dbReference>
<reference evidence="7" key="1">
    <citation type="submission" date="2022-04" db="EMBL/GenBank/DDBJ databases">
        <title>Complete genome of Methanoplanus endosymbiosus DSM 3599.</title>
        <authorList>
            <person name="Chen S.-C."/>
            <person name="You Y.-T."/>
            <person name="Zhou Y.-Z."/>
            <person name="Lai M.-C."/>
        </authorList>
    </citation>
    <scope>NUCLEOTIDE SEQUENCE</scope>
    <source>
        <strain evidence="7">DSM 3599</strain>
    </source>
</reference>
<accession>A0A9E7PQV0</accession>
<keyword evidence="4" id="KW-0408">Iron</keyword>
<dbReference type="RefSeq" id="WP_257743784.1">
    <property type="nucleotide sequence ID" value="NZ_CP096115.1"/>
</dbReference>
<keyword evidence="3" id="KW-0479">Metal-binding</keyword>
<dbReference type="CDD" id="cd03064">
    <property type="entry name" value="TRX_Fd_NuoE"/>
    <property type="match status" value="1"/>
</dbReference>
<dbReference type="SUPFAM" id="SSF52833">
    <property type="entry name" value="Thioredoxin-like"/>
    <property type="match status" value="1"/>
</dbReference>
<dbReference type="GO" id="GO:0016491">
    <property type="term" value="F:oxidoreductase activity"/>
    <property type="evidence" value="ECO:0007669"/>
    <property type="project" value="InterPro"/>
</dbReference>
<evidence type="ECO:0000256" key="2">
    <source>
        <dbReference type="ARBA" id="ARBA00022714"/>
    </source>
</evidence>
<dbReference type="InterPro" id="IPR041921">
    <property type="entry name" value="NuoE_N"/>
</dbReference>
<dbReference type="PANTHER" id="PTHR43342">
    <property type="entry name" value="NADH-QUINONE OXIDOREDUCTASE, E SUBUNIT"/>
    <property type="match status" value="1"/>
</dbReference>
<keyword evidence="8" id="KW-1185">Reference proteome</keyword>
<keyword evidence="5" id="KW-0411">Iron-sulfur</keyword>
<sequence>MDEKTLDEIISRYDSPSGRLLGILSDIQNEERYIPRESLEMLSGKLNVHLSQLYSLVTFYSFFSLEPVGDHRITVCMGTACHVKGAGEILRNLEELLGFPVGITEEKREPVTTDDNAFTLEIARCFGACSIAPVLRVDNNLYGYAKPEALPTILKEYGWRRDED</sequence>
<evidence type="ECO:0000313" key="8">
    <source>
        <dbReference type="Proteomes" id="UP001060368"/>
    </source>
</evidence>
<protein>
    <submittedName>
        <fullName evidence="7">NAD(P)H-dependent oxidoreductase subunit E</fullName>
    </submittedName>
</protein>
<dbReference type="Proteomes" id="UP001060368">
    <property type="component" value="Chromosome"/>
</dbReference>
<dbReference type="PIRSF" id="PIRSF000216">
    <property type="entry name" value="NADH_DH_24kDa"/>
    <property type="match status" value="1"/>
</dbReference>
<dbReference type="GO" id="GO:0046872">
    <property type="term" value="F:metal ion binding"/>
    <property type="evidence" value="ECO:0007669"/>
    <property type="project" value="UniProtKB-KW"/>
</dbReference>
<dbReference type="InterPro" id="IPR028431">
    <property type="entry name" value="NADP_DH_HndA-like"/>
</dbReference>
<dbReference type="EMBL" id="CP096115">
    <property type="protein sequence ID" value="UUX93647.1"/>
    <property type="molecule type" value="Genomic_DNA"/>
</dbReference>
<comment type="cofactor">
    <cofactor evidence="6">
        <name>[2Fe-2S] cluster</name>
        <dbReference type="ChEBI" id="CHEBI:190135"/>
    </cofactor>
</comment>
<evidence type="ECO:0000313" key="7">
    <source>
        <dbReference type="EMBL" id="UUX93647.1"/>
    </source>
</evidence>
<name>A0A9E7PQV0_9EURY</name>
<keyword evidence="2" id="KW-0001">2Fe-2S</keyword>
<dbReference type="Pfam" id="PF01257">
    <property type="entry name" value="2Fe-2S_thioredx"/>
    <property type="match status" value="1"/>
</dbReference>
<dbReference type="InterPro" id="IPR036249">
    <property type="entry name" value="Thioredoxin-like_sf"/>
</dbReference>
<dbReference type="AlphaFoldDB" id="A0A9E7PQV0"/>
<evidence type="ECO:0000256" key="6">
    <source>
        <dbReference type="ARBA" id="ARBA00034078"/>
    </source>
</evidence>
<gene>
    <name evidence="7" type="ORF">L6E24_05890</name>
</gene>
<evidence type="ECO:0000256" key="1">
    <source>
        <dbReference type="ARBA" id="ARBA00010643"/>
    </source>
</evidence>
<dbReference type="GeneID" id="74307210"/>
<dbReference type="Gene3D" id="1.10.10.1590">
    <property type="entry name" value="NADH-quinone oxidoreductase subunit E"/>
    <property type="match status" value="1"/>
</dbReference>
<evidence type="ECO:0000256" key="3">
    <source>
        <dbReference type="ARBA" id="ARBA00022723"/>
    </source>
</evidence>
<evidence type="ECO:0000256" key="5">
    <source>
        <dbReference type="ARBA" id="ARBA00023014"/>
    </source>
</evidence>